<evidence type="ECO:0000313" key="1">
    <source>
        <dbReference type="EMBL" id="PNH00251.1"/>
    </source>
</evidence>
<reference evidence="1 2" key="1">
    <citation type="journal article" date="2017" name="Mol. Biol. Evol.">
        <title>The 4-celled Tetrabaena socialis nuclear genome reveals the essential components for genetic control of cell number at the origin of multicellularity in the volvocine lineage.</title>
        <authorList>
            <person name="Featherston J."/>
            <person name="Arakaki Y."/>
            <person name="Hanschen E.R."/>
            <person name="Ferris P.J."/>
            <person name="Michod R.E."/>
            <person name="Olson B.J.S.C."/>
            <person name="Nozaki H."/>
            <person name="Durand P.M."/>
        </authorList>
    </citation>
    <scope>NUCLEOTIDE SEQUENCE [LARGE SCALE GENOMIC DNA]</scope>
    <source>
        <strain evidence="1 2">NIES-571</strain>
    </source>
</reference>
<dbReference type="OrthoDB" id="540973at2759"/>
<gene>
    <name evidence="1" type="ORF">TSOC_013938</name>
</gene>
<keyword evidence="2" id="KW-1185">Reference proteome</keyword>
<proteinExistence type="predicted"/>
<feature type="non-terminal residue" evidence="1">
    <location>
        <position position="1"/>
    </location>
</feature>
<sequence>VAPLAALRLVDHHYFWRLPAPVGCPEVQDRLQWWGFDAWNVL</sequence>
<evidence type="ECO:0000313" key="2">
    <source>
        <dbReference type="Proteomes" id="UP000236333"/>
    </source>
</evidence>
<dbReference type="Proteomes" id="UP000236333">
    <property type="component" value="Unassembled WGS sequence"/>
</dbReference>
<name>A0A2J7ZJ02_9CHLO</name>
<dbReference type="EMBL" id="PGGS01001564">
    <property type="protein sequence ID" value="PNH00251.1"/>
    <property type="molecule type" value="Genomic_DNA"/>
</dbReference>
<organism evidence="1 2">
    <name type="scientific">Tetrabaena socialis</name>
    <dbReference type="NCBI Taxonomy" id="47790"/>
    <lineage>
        <taxon>Eukaryota</taxon>
        <taxon>Viridiplantae</taxon>
        <taxon>Chlorophyta</taxon>
        <taxon>core chlorophytes</taxon>
        <taxon>Chlorophyceae</taxon>
        <taxon>CS clade</taxon>
        <taxon>Chlamydomonadales</taxon>
        <taxon>Tetrabaenaceae</taxon>
        <taxon>Tetrabaena</taxon>
    </lineage>
</organism>
<protein>
    <submittedName>
        <fullName evidence="1">Uncharacterized protein</fullName>
    </submittedName>
</protein>
<comment type="caution">
    <text evidence="1">The sequence shown here is derived from an EMBL/GenBank/DDBJ whole genome shotgun (WGS) entry which is preliminary data.</text>
</comment>
<dbReference type="AlphaFoldDB" id="A0A2J7ZJ02"/>
<accession>A0A2J7ZJ02</accession>